<dbReference type="EnsemblPlants" id="Pp3c16_18400V3.1">
    <property type="protein sequence ID" value="PAC:32985462.CDS.1"/>
    <property type="gene ID" value="Pp3c16_18400"/>
</dbReference>
<reference evidence="2 4" key="2">
    <citation type="journal article" date="2018" name="Plant J.">
        <title>The Physcomitrella patens chromosome-scale assembly reveals moss genome structure and evolution.</title>
        <authorList>
            <person name="Lang D."/>
            <person name="Ullrich K.K."/>
            <person name="Murat F."/>
            <person name="Fuchs J."/>
            <person name="Jenkins J."/>
            <person name="Haas F.B."/>
            <person name="Piednoel M."/>
            <person name="Gundlach H."/>
            <person name="Van Bel M."/>
            <person name="Meyberg R."/>
            <person name="Vives C."/>
            <person name="Morata J."/>
            <person name="Symeonidi A."/>
            <person name="Hiss M."/>
            <person name="Muchero W."/>
            <person name="Kamisugi Y."/>
            <person name="Saleh O."/>
            <person name="Blanc G."/>
            <person name="Decker E.L."/>
            <person name="van Gessel N."/>
            <person name="Grimwood J."/>
            <person name="Hayes R.D."/>
            <person name="Graham S.W."/>
            <person name="Gunter L.E."/>
            <person name="McDaniel S.F."/>
            <person name="Hoernstein S.N.W."/>
            <person name="Larsson A."/>
            <person name="Li F.W."/>
            <person name="Perroud P.F."/>
            <person name="Phillips J."/>
            <person name="Ranjan P."/>
            <person name="Rokshar D.S."/>
            <person name="Rothfels C.J."/>
            <person name="Schneider L."/>
            <person name="Shu S."/>
            <person name="Stevenson D.W."/>
            <person name="Thummler F."/>
            <person name="Tillich M."/>
            <person name="Villarreal Aguilar J.C."/>
            <person name="Widiez T."/>
            <person name="Wong G.K."/>
            <person name="Wymore A."/>
            <person name="Zhang Y."/>
            <person name="Zimmer A.D."/>
            <person name="Quatrano R.S."/>
            <person name="Mayer K.F.X."/>
            <person name="Goodstein D."/>
            <person name="Casacuberta J.M."/>
            <person name="Vandepoele K."/>
            <person name="Reski R."/>
            <person name="Cuming A.C."/>
            <person name="Tuskan G.A."/>
            <person name="Maumus F."/>
            <person name="Salse J."/>
            <person name="Schmutz J."/>
            <person name="Rensing S.A."/>
        </authorList>
    </citation>
    <scope>NUCLEOTIDE SEQUENCE [LARGE SCALE GENOMIC DNA]</scope>
    <source>
        <strain evidence="3 4">cv. Gransden 2004</strain>
    </source>
</reference>
<keyword evidence="1" id="KW-0732">Signal</keyword>
<sequence>MAVTLLIGLFYLAKDGAPLRGFMVELQGCTIPWLAPADFRGLTCGEKAWMSHHPLIPLNHDSVLIFTRHSRSYPKISCITLLQPRLLCKGTSQRKPTANLHMYGRPRFHLQLRLHLRPH</sequence>
<organism evidence="2">
    <name type="scientific">Physcomitrium patens</name>
    <name type="common">Spreading-leaved earth moss</name>
    <name type="synonym">Physcomitrella patens</name>
    <dbReference type="NCBI Taxonomy" id="3218"/>
    <lineage>
        <taxon>Eukaryota</taxon>
        <taxon>Viridiplantae</taxon>
        <taxon>Streptophyta</taxon>
        <taxon>Embryophyta</taxon>
        <taxon>Bryophyta</taxon>
        <taxon>Bryophytina</taxon>
        <taxon>Bryopsida</taxon>
        <taxon>Funariidae</taxon>
        <taxon>Funariales</taxon>
        <taxon>Funariaceae</taxon>
        <taxon>Physcomitrium</taxon>
    </lineage>
</organism>
<dbReference type="EnsemblPlants" id="Pp3c16_18400V3.2">
    <property type="protein sequence ID" value="PAC:32985463.CDS.1"/>
    <property type="gene ID" value="Pp3c16_18400"/>
</dbReference>
<feature type="signal peptide" evidence="1">
    <location>
        <begin position="1"/>
        <end position="16"/>
    </location>
</feature>
<feature type="chain" id="PRO_5036042846" evidence="1">
    <location>
        <begin position="17"/>
        <end position="119"/>
    </location>
</feature>
<proteinExistence type="predicted"/>
<keyword evidence="4" id="KW-1185">Reference proteome</keyword>
<dbReference type="InParanoid" id="A0A2K1J977"/>
<protein>
    <submittedName>
        <fullName evidence="2 3">Uncharacterized protein</fullName>
    </submittedName>
</protein>
<gene>
    <name evidence="2" type="ORF">PHYPA_021178</name>
</gene>
<dbReference type="Gramene" id="Pp3c16_18400V3.3">
    <property type="protein sequence ID" value="PAC:32985464.CDS.1"/>
    <property type="gene ID" value="Pp3c16_18400"/>
</dbReference>
<dbReference type="EnsemblPlants" id="Pp3c16_18400V3.3">
    <property type="protein sequence ID" value="PAC:32985464.CDS.1"/>
    <property type="gene ID" value="Pp3c16_18400"/>
</dbReference>
<evidence type="ECO:0000313" key="2">
    <source>
        <dbReference type="EMBL" id="PNR38067.1"/>
    </source>
</evidence>
<dbReference type="Gramene" id="Pp3c16_18400V3.1">
    <property type="protein sequence ID" value="PAC:32985462.CDS.1"/>
    <property type="gene ID" value="Pp3c16_18400"/>
</dbReference>
<accession>A0A2K1J977</accession>
<dbReference type="AlphaFoldDB" id="A0A2K1J977"/>
<name>A0A2K1J977_PHYPA</name>
<dbReference type="EMBL" id="ABEU02000016">
    <property type="protein sequence ID" value="PNR38067.1"/>
    <property type="molecule type" value="Genomic_DNA"/>
</dbReference>
<evidence type="ECO:0000313" key="4">
    <source>
        <dbReference type="Proteomes" id="UP000006727"/>
    </source>
</evidence>
<evidence type="ECO:0000256" key="1">
    <source>
        <dbReference type="SAM" id="SignalP"/>
    </source>
</evidence>
<dbReference type="Proteomes" id="UP000006727">
    <property type="component" value="Chromosome 16"/>
</dbReference>
<reference evidence="3" key="3">
    <citation type="submission" date="2020-12" db="UniProtKB">
        <authorList>
            <consortium name="EnsemblPlants"/>
        </authorList>
    </citation>
    <scope>IDENTIFICATION</scope>
</reference>
<reference evidence="2 4" key="1">
    <citation type="journal article" date="2008" name="Science">
        <title>The Physcomitrella genome reveals evolutionary insights into the conquest of land by plants.</title>
        <authorList>
            <person name="Rensing S."/>
            <person name="Lang D."/>
            <person name="Zimmer A."/>
            <person name="Terry A."/>
            <person name="Salamov A."/>
            <person name="Shapiro H."/>
            <person name="Nishiyama T."/>
            <person name="Perroud P.-F."/>
            <person name="Lindquist E."/>
            <person name="Kamisugi Y."/>
            <person name="Tanahashi T."/>
            <person name="Sakakibara K."/>
            <person name="Fujita T."/>
            <person name="Oishi K."/>
            <person name="Shin-I T."/>
            <person name="Kuroki Y."/>
            <person name="Toyoda A."/>
            <person name="Suzuki Y."/>
            <person name="Hashimoto A."/>
            <person name="Yamaguchi K."/>
            <person name="Sugano A."/>
            <person name="Kohara Y."/>
            <person name="Fujiyama A."/>
            <person name="Anterola A."/>
            <person name="Aoki S."/>
            <person name="Ashton N."/>
            <person name="Barbazuk W.B."/>
            <person name="Barker E."/>
            <person name="Bennetzen J."/>
            <person name="Bezanilla M."/>
            <person name="Blankenship R."/>
            <person name="Cho S.H."/>
            <person name="Dutcher S."/>
            <person name="Estelle M."/>
            <person name="Fawcett J.A."/>
            <person name="Gundlach H."/>
            <person name="Hanada K."/>
            <person name="Heyl A."/>
            <person name="Hicks K.A."/>
            <person name="Hugh J."/>
            <person name="Lohr M."/>
            <person name="Mayer K."/>
            <person name="Melkozernov A."/>
            <person name="Murata T."/>
            <person name="Nelson D."/>
            <person name="Pils B."/>
            <person name="Prigge M."/>
            <person name="Reiss B."/>
            <person name="Renner T."/>
            <person name="Rombauts S."/>
            <person name="Rushton P."/>
            <person name="Sanderfoot A."/>
            <person name="Schween G."/>
            <person name="Shiu S.-H."/>
            <person name="Stueber K."/>
            <person name="Theodoulou F.L."/>
            <person name="Tu H."/>
            <person name="Van de Peer Y."/>
            <person name="Verrier P.J."/>
            <person name="Waters E."/>
            <person name="Wood A."/>
            <person name="Yang L."/>
            <person name="Cove D."/>
            <person name="Cuming A."/>
            <person name="Hasebe M."/>
            <person name="Lucas S."/>
            <person name="Mishler D.B."/>
            <person name="Reski R."/>
            <person name="Grigoriev I."/>
            <person name="Quatrano R.S."/>
            <person name="Boore J.L."/>
        </authorList>
    </citation>
    <scope>NUCLEOTIDE SEQUENCE [LARGE SCALE GENOMIC DNA]</scope>
    <source>
        <strain evidence="3 4">cv. Gransden 2004</strain>
    </source>
</reference>
<dbReference type="Gramene" id="Pp3c16_18400V3.2">
    <property type="protein sequence ID" value="PAC:32985463.CDS.1"/>
    <property type="gene ID" value="Pp3c16_18400"/>
</dbReference>
<evidence type="ECO:0000313" key="3">
    <source>
        <dbReference type="EnsemblPlants" id="PAC:32985462.CDS.1"/>
    </source>
</evidence>